<evidence type="ECO:0000313" key="8">
    <source>
        <dbReference type="EMBL" id="GBN11664.1"/>
    </source>
</evidence>
<keyword evidence="9" id="KW-1185">Reference proteome</keyword>
<dbReference type="InterPro" id="IPR029044">
    <property type="entry name" value="Nucleotide-diphossugar_trans"/>
</dbReference>
<evidence type="ECO:0000259" key="7">
    <source>
        <dbReference type="Pfam" id="PF04572"/>
    </source>
</evidence>
<dbReference type="InterPro" id="IPR007652">
    <property type="entry name" value="A1-4-GlycosylTfrase_dom"/>
</dbReference>
<keyword evidence="5" id="KW-0333">Golgi apparatus</keyword>
<evidence type="ECO:0000256" key="2">
    <source>
        <dbReference type="ARBA" id="ARBA00009003"/>
    </source>
</evidence>
<evidence type="ECO:0000313" key="9">
    <source>
        <dbReference type="Proteomes" id="UP000499080"/>
    </source>
</evidence>
<dbReference type="InterPro" id="IPR051981">
    <property type="entry name" value="Glycosyltransf_32"/>
</dbReference>
<organism evidence="8 9">
    <name type="scientific">Araneus ventricosus</name>
    <name type="common">Orbweaver spider</name>
    <name type="synonym">Epeira ventricosa</name>
    <dbReference type="NCBI Taxonomy" id="182803"/>
    <lineage>
        <taxon>Eukaryota</taxon>
        <taxon>Metazoa</taxon>
        <taxon>Ecdysozoa</taxon>
        <taxon>Arthropoda</taxon>
        <taxon>Chelicerata</taxon>
        <taxon>Arachnida</taxon>
        <taxon>Araneae</taxon>
        <taxon>Araneomorphae</taxon>
        <taxon>Entelegynae</taxon>
        <taxon>Araneoidea</taxon>
        <taxon>Araneidae</taxon>
        <taxon>Araneus</taxon>
    </lineage>
</organism>
<sequence>MSAKRNEILKSMISDCCPELISLCETRWVERHDSVFLFKDILEPILLSLLKIEEESSDSAPKAYALTSKKHIDLSEAIANVTSVLDLLSKQRVNANDNFKTLYAQVKEIASKLDIKEEIPRVCRLQTARNNVPYSTEEEYYRRAVYVPYLDDFCNSLKERFESHKETVASLQHILLEFCTKTDFYSLEAAFSFYEEDLSHKEVVQSDHYCINESIFFVETSFSNVLTPRQACAIESTARHNPSFQVNVLMTPVKAIDFSDSFIKTISSLTNVHLIHVSIEDLVCGSPVWKWFVSEKWKKSKWQASHLSDALRFFLIWKYGGMYLDMDIVCLRSMEHLRNSAITENWERVASGILIFQKGHELMKRCMYDFVQKYDSSNFVANGPGTITRNIKAYCDMDNIGKISGADCNVDILQPAAAFPIPYDKWQDYFIPTPVLNISVLFDKSYLLHVWNKYSKISKMKVGANSLYELAMAQHCPLVYKHIVLIGYAK</sequence>
<dbReference type="AlphaFoldDB" id="A0A4Y2LB15"/>
<evidence type="ECO:0000256" key="4">
    <source>
        <dbReference type="ARBA" id="ARBA00022679"/>
    </source>
</evidence>
<evidence type="ECO:0000256" key="6">
    <source>
        <dbReference type="ARBA" id="ARBA00023136"/>
    </source>
</evidence>
<dbReference type="Pfam" id="PF04572">
    <property type="entry name" value="Gb3_synth"/>
    <property type="match status" value="1"/>
</dbReference>
<keyword evidence="6" id="KW-0472">Membrane</keyword>
<evidence type="ECO:0000256" key="1">
    <source>
        <dbReference type="ARBA" id="ARBA00004323"/>
    </source>
</evidence>
<accession>A0A4Y2LB15</accession>
<keyword evidence="3 8" id="KW-0328">Glycosyltransferase</keyword>
<dbReference type="PANTHER" id="PTHR12042:SF21">
    <property type="entry name" value="ALPHA1,4-GALACTOSYLTRANSFERASE 1-RELATED"/>
    <property type="match status" value="1"/>
</dbReference>
<comment type="caution">
    <text evidence="8">The sequence shown here is derived from an EMBL/GenBank/DDBJ whole genome shotgun (WGS) entry which is preliminary data.</text>
</comment>
<evidence type="ECO:0000256" key="5">
    <source>
        <dbReference type="ARBA" id="ARBA00023034"/>
    </source>
</evidence>
<comment type="subcellular location">
    <subcellularLocation>
        <location evidence="1">Golgi apparatus membrane</location>
        <topology evidence="1">Single-pass type II membrane protein</topology>
    </subcellularLocation>
</comment>
<dbReference type="GO" id="GO:0016758">
    <property type="term" value="F:hexosyltransferase activity"/>
    <property type="evidence" value="ECO:0007669"/>
    <property type="project" value="TreeGrafter"/>
</dbReference>
<gene>
    <name evidence="8" type="primary">A4GALT</name>
    <name evidence="8" type="ORF">AVEN_102863_1</name>
</gene>
<name>A0A4Y2LB15_ARAVE</name>
<dbReference type="OrthoDB" id="409543at2759"/>
<dbReference type="PANTHER" id="PTHR12042">
    <property type="entry name" value="LACTOSYLCERAMIDE 4-ALPHA-GALACTOSYLTRANSFERASE ALPHA- 1,4-GALACTOSYLTRANSFERASE"/>
    <property type="match status" value="1"/>
</dbReference>
<dbReference type="Gene3D" id="3.90.550.20">
    <property type="match status" value="1"/>
</dbReference>
<dbReference type="SUPFAM" id="SSF53448">
    <property type="entry name" value="Nucleotide-diphospho-sugar transferases"/>
    <property type="match status" value="1"/>
</dbReference>
<feature type="domain" description="Alpha 1,4-glycosyltransferase" evidence="7">
    <location>
        <begin position="356"/>
        <end position="482"/>
    </location>
</feature>
<dbReference type="InterPro" id="IPR007577">
    <property type="entry name" value="GlycoTrfase_DXD_sugar-bd_CS"/>
</dbReference>
<keyword evidence="4 8" id="KW-0808">Transferase</keyword>
<dbReference type="EMBL" id="BGPR01005600">
    <property type="protein sequence ID" value="GBN11664.1"/>
    <property type="molecule type" value="Genomic_DNA"/>
</dbReference>
<evidence type="ECO:0000256" key="3">
    <source>
        <dbReference type="ARBA" id="ARBA00022676"/>
    </source>
</evidence>
<proteinExistence type="inferred from homology"/>
<comment type="similarity">
    <text evidence="2">Belongs to the glycosyltransferase 32 family.</text>
</comment>
<dbReference type="GO" id="GO:0006688">
    <property type="term" value="P:glycosphingolipid biosynthetic process"/>
    <property type="evidence" value="ECO:0007669"/>
    <property type="project" value="TreeGrafter"/>
</dbReference>
<dbReference type="GO" id="GO:0000139">
    <property type="term" value="C:Golgi membrane"/>
    <property type="evidence" value="ECO:0007669"/>
    <property type="project" value="UniProtKB-SubCell"/>
</dbReference>
<reference evidence="8 9" key="1">
    <citation type="journal article" date="2019" name="Sci. Rep.">
        <title>Orb-weaving spider Araneus ventricosus genome elucidates the spidroin gene catalogue.</title>
        <authorList>
            <person name="Kono N."/>
            <person name="Nakamura H."/>
            <person name="Ohtoshi R."/>
            <person name="Moran D.A.P."/>
            <person name="Shinohara A."/>
            <person name="Yoshida Y."/>
            <person name="Fujiwara M."/>
            <person name="Mori M."/>
            <person name="Tomita M."/>
            <person name="Arakawa K."/>
        </authorList>
    </citation>
    <scope>NUCLEOTIDE SEQUENCE [LARGE SCALE GENOMIC DNA]</scope>
</reference>
<dbReference type="Pfam" id="PF04488">
    <property type="entry name" value="Gly_transf_sug"/>
    <property type="match status" value="1"/>
</dbReference>
<protein>
    <submittedName>
        <fullName evidence="8">Lactosylceramide 4-alpha-galactosyltransferase</fullName>
    </submittedName>
</protein>
<dbReference type="Proteomes" id="UP000499080">
    <property type="component" value="Unassembled WGS sequence"/>
</dbReference>